<name>V5XH74_MYCNE</name>
<gene>
    <name evidence="2" type="ORF">D174_02020</name>
</gene>
<dbReference type="AlphaFoldDB" id="V5XH74"/>
<protein>
    <submittedName>
        <fullName evidence="2">Uncharacterized protein</fullName>
    </submittedName>
</protein>
<organism evidence="2 3">
    <name type="scientific">Mycolicibacterium neoaurum VKM Ac-1815D</name>
    <dbReference type="NCBI Taxonomy" id="700508"/>
    <lineage>
        <taxon>Bacteria</taxon>
        <taxon>Bacillati</taxon>
        <taxon>Actinomycetota</taxon>
        <taxon>Actinomycetes</taxon>
        <taxon>Mycobacteriales</taxon>
        <taxon>Mycobacteriaceae</taxon>
        <taxon>Mycolicibacterium</taxon>
    </lineage>
</organism>
<reference evidence="2 3" key="1">
    <citation type="journal article" date="2014" name="Genome Announc.">
        <title>Complete Genome Sequence of Sterol-Transforming Mycobacterium neoaurum Strain VKM Ac-1815D.</title>
        <authorList>
            <person name="Shtratnikova V.Y."/>
            <person name="Bragin E.Y."/>
            <person name="Dovbnya D.V."/>
            <person name="Pekov Y.A."/>
            <person name="Schelkunov M.I."/>
            <person name="Strizhov N."/>
            <person name="Ivashina T.V."/>
            <person name="Ashapkin V.V."/>
            <person name="Donova M.V."/>
        </authorList>
    </citation>
    <scope>NUCLEOTIDE SEQUENCE [LARGE SCALE GENOMIC DNA]</scope>
    <source>
        <strain evidence="2 3">VKM Ac-1815D</strain>
    </source>
</reference>
<evidence type="ECO:0000256" key="1">
    <source>
        <dbReference type="SAM" id="MobiDB-lite"/>
    </source>
</evidence>
<dbReference type="RefSeq" id="WP_019512304.1">
    <property type="nucleotide sequence ID" value="NC_023036.2"/>
</dbReference>
<keyword evidence="3" id="KW-1185">Reference proteome</keyword>
<dbReference type="Proteomes" id="UP000018763">
    <property type="component" value="Chromosome"/>
</dbReference>
<evidence type="ECO:0000313" key="2">
    <source>
        <dbReference type="EMBL" id="AHC27790.1"/>
    </source>
</evidence>
<accession>V5XH74</accession>
<feature type="region of interest" description="Disordered" evidence="1">
    <location>
        <begin position="1"/>
        <end position="30"/>
    </location>
</feature>
<dbReference type="GeneID" id="43452972"/>
<feature type="compositionally biased region" description="Basic and acidic residues" evidence="1">
    <location>
        <begin position="1"/>
        <end position="10"/>
    </location>
</feature>
<dbReference type="EMBL" id="CP006936">
    <property type="protein sequence ID" value="AHC27790.1"/>
    <property type="molecule type" value="Genomic_DNA"/>
</dbReference>
<proteinExistence type="predicted"/>
<evidence type="ECO:0000313" key="3">
    <source>
        <dbReference type="Proteomes" id="UP000018763"/>
    </source>
</evidence>
<sequence>MPSTDERSESPPEAEQSTERPRVRTGDVRRAAQRCPCGLELSLTGICVNCD</sequence>
<feature type="compositionally biased region" description="Basic and acidic residues" evidence="1">
    <location>
        <begin position="17"/>
        <end position="30"/>
    </location>
</feature>